<feature type="region of interest" description="Disordered" evidence="1">
    <location>
        <begin position="301"/>
        <end position="351"/>
    </location>
</feature>
<dbReference type="GO" id="GO:0016829">
    <property type="term" value="F:lyase activity"/>
    <property type="evidence" value="ECO:0007669"/>
    <property type="project" value="UniProtKB-KW"/>
</dbReference>
<keyword evidence="2" id="KW-0456">Lyase</keyword>
<evidence type="ECO:0000256" key="1">
    <source>
        <dbReference type="SAM" id="MobiDB-lite"/>
    </source>
</evidence>
<dbReference type="Gene3D" id="1.25.40.80">
    <property type="match status" value="2"/>
</dbReference>
<gene>
    <name evidence="2" type="ORF">OZSIB_3338</name>
</gene>
<reference evidence="2 3" key="1">
    <citation type="submission" date="2018-05" db="EMBL/GenBank/DDBJ databases">
        <title>A metagenomic window into the 2 km-deep terrestrial subsurface aquifer revealed taxonomically and functionally diverse microbial community comprising novel uncultured bacterial lineages.</title>
        <authorList>
            <person name="Kadnikov V.V."/>
            <person name="Mardanov A.V."/>
            <person name="Beletsky A.V."/>
            <person name="Banks D."/>
            <person name="Pimenov N.V."/>
            <person name="Frank Y.A."/>
            <person name="Karnachuk O.V."/>
            <person name="Ravin N.V."/>
        </authorList>
    </citation>
    <scope>NUCLEOTIDE SEQUENCE [LARGE SCALE GENOMIC DNA]</scope>
    <source>
        <strain evidence="2">BY5</strain>
    </source>
</reference>
<dbReference type="Pfam" id="PF04244">
    <property type="entry name" value="DPRP"/>
    <property type="match status" value="1"/>
</dbReference>
<evidence type="ECO:0000313" key="2">
    <source>
        <dbReference type="EMBL" id="RCK75991.1"/>
    </source>
</evidence>
<dbReference type="EMBL" id="QOQW01000036">
    <property type="protein sequence ID" value="RCK75991.1"/>
    <property type="molecule type" value="Genomic_DNA"/>
</dbReference>
<evidence type="ECO:0000313" key="3">
    <source>
        <dbReference type="Proteomes" id="UP000252355"/>
    </source>
</evidence>
<feature type="compositionally biased region" description="Low complexity" evidence="1">
    <location>
        <begin position="333"/>
        <end position="347"/>
    </location>
</feature>
<dbReference type="AlphaFoldDB" id="A0A367ZF71"/>
<name>A0A367ZF71_9BACT</name>
<proteinExistence type="predicted"/>
<dbReference type="InterPro" id="IPR007357">
    <property type="entry name" value="PhrB-like"/>
</dbReference>
<dbReference type="InterPro" id="IPR014729">
    <property type="entry name" value="Rossmann-like_a/b/a_fold"/>
</dbReference>
<dbReference type="Gene3D" id="3.40.50.620">
    <property type="entry name" value="HUPs"/>
    <property type="match status" value="1"/>
</dbReference>
<dbReference type="PANTHER" id="PTHR38657:SF1">
    <property type="entry name" value="SLR1343 PROTEIN"/>
    <property type="match status" value="1"/>
</dbReference>
<protein>
    <submittedName>
        <fullName evidence="2">Photolyase protein family</fullName>
    </submittedName>
</protein>
<dbReference type="Gene3D" id="1.10.579.10">
    <property type="entry name" value="DNA Cyclobutane Dipyrimidine Photolyase, subunit A, domain 3"/>
    <property type="match status" value="1"/>
</dbReference>
<dbReference type="InterPro" id="IPR036134">
    <property type="entry name" value="Crypto/Photolyase_FAD-like_sf"/>
</dbReference>
<dbReference type="SUPFAM" id="SSF48173">
    <property type="entry name" value="Cryptochrome/photolyase FAD-binding domain"/>
    <property type="match status" value="1"/>
</dbReference>
<accession>A0A367ZF71</accession>
<dbReference type="Gene3D" id="1.10.10.1710">
    <property type="entry name" value="Deoxyribodipyrimidine photolyase-related"/>
    <property type="match status" value="1"/>
</dbReference>
<comment type="caution">
    <text evidence="2">The sequence shown here is derived from an EMBL/GenBank/DDBJ whole genome shotgun (WGS) entry which is preliminary data.</text>
</comment>
<dbReference type="PANTHER" id="PTHR38657">
    <property type="entry name" value="SLR1343 PROTEIN"/>
    <property type="match status" value="1"/>
</dbReference>
<organism evidence="2 3">
    <name type="scientific">Candidatus Ozemobacter sibiricus</name>
    <dbReference type="NCBI Taxonomy" id="2268124"/>
    <lineage>
        <taxon>Bacteria</taxon>
        <taxon>Candidatus Ozemobacteria</taxon>
        <taxon>Candidatus Ozemobacterales</taxon>
        <taxon>Candidatus Ozemobacteraceae</taxon>
        <taxon>Candidatus Ozemobacter</taxon>
    </lineage>
</organism>
<dbReference type="InterPro" id="IPR052551">
    <property type="entry name" value="UV-DNA_repair_photolyase"/>
</dbReference>
<dbReference type="Proteomes" id="UP000252355">
    <property type="component" value="Unassembled WGS sequence"/>
</dbReference>
<sequence>MPDMSGSEITLIFPHQLFERHPAVAAGRPIALVEDSLFFGDPHHPLRRHTHKLLLHRATMRAYADELRQAGHQVEPIEYRPGRTLREVIADLGRQGYRAFFVAEPVDFLLEKRLHESVQRLGGEVRLCPTPLFLTPRRVLDDYFGSHDTWRMATFYIMQRRRLGILLERDKPVGGRWSFDPENRRRWPAGAVPPPLPDVRHLEWLPALARAVRAEFPGHPGDPGTFWLPVTRREARRWLIDFLDHRLAEFGPYEDAMCATEPVLCHSVLSPLLNIGLLTPAEVVEATLAAAADRGVIPPSLGASLPQAASRRPRGGAAHPRQPPATARRRRQAGPTAAGPEAAGVAPSGTAGRGPIPLASLEGFLRQVIGWREFIRGVYERAGVAERTANFFGHSRPLPSSFYEGTTGLTPLDIVIERIGRLGWCHHIERLMVVGNAMLLAGFHPDHVYRWFMELFVDAYDWVMVPNVYGMSQFADGGLFATKPYISGSAYLRRLGDFPGGPWEDLWDALFWQFIATHQDFFDRQPRLAMMARQARARPPDQIARHAALVAEWRDRTGQALEEKA</sequence>